<dbReference type="InterPro" id="IPR000330">
    <property type="entry name" value="SNF2_N"/>
</dbReference>
<evidence type="ECO:0000256" key="2">
    <source>
        <dbReference type="ARBA" id="ARBA00022801"/>
    </source>
</evidence>
<feature type="domain" description="Helicase C-terminal" evidence="6">
    <location>
        <begin position="802"/>
        <end position="989"/>
    </location>
</feature>
<dbReference type="GO" id="GO:0005524">
    <property type="term" value="F:ATP binding"/>
    <property type="evidence" value="ECO:0007669"/>
    <property type="project" value="UniProtKB-KW"/>
</dbReference>
<organism evidence="7 8">
    <name type="scientific">Pyricularia grisea</name>
    <name type="common">Crabgrass-specific blast fungus</name>
    <name type="synonym">Magnaporthe grisea</name>
    <dbReference type="NCBI Taxonomy" id="148305"/>
    <lineage>
        <taxon>Eukaryota</taxon>
        <taxon>Fungi</taxon>
        <taxon>Dikarya</taxon>
        <taxon>Ascomycota</taxon>
        <taxon>Pezizomycotina</taxon>
        <taxon>Sordariomycetes</taxon>
        <taxon>Sordariomycetidae</taxon>
        <taxon>Magnaporthales</taxon>
        <taxon>Pyriculariaceae</taxon>
        <taxon>Pyricularia</taxon>
    </lineage>
</organism>
<keyword evidence="2" id="KW-0378">Hydrolase</keyword>
<keyword evidence="7" id="KW-1185">Reference proteome</keyword>
<sequence length="1001" mass="111059">MTSHSNESCQLDLARLDVVAVRTRDSRRFNGPKACECRQAMSYFLHQDDSGLLTDEVDDAKFFSWLKAEAGYYSIHDALALQTRRGSLDMTGICSPIDLFAIVDNIRRDEASRPADGKTIFFLIYEFATANIPRPDGCTPEEAVLDLMDEDMDSHLCRGISPHNRVEANLVCSSESRKSLCQTPLSPCSSTTSVSSEGVTSSTSASSRTMSASSSPPKATPRHPSVARGGKRLHIPSATGIAGILARLSQPTASSSAKSNVPSGRVLNLKPRTKPMAVSAPNVVVKSRPADRIEVDAEYSAMDETNIDATLGSYNNDGSDDAWQQCLDLFCIDPVEYANREARDMQASKTGHLPVKKLHGFRGGLFDYQMSAVFQMVCLLRKGLRGGFLADEMGLGKSIEMLGIQSVMFSLRSMAEDIHVNRGKHSFSGPACKAEGRYMIRCPCYHSLSRELADLISDGPTVIIAPASTSEQMFQMTKQRLDPKVFEVRLIGASIGADGALSATDMRALAWKPVEHPIASEPDFRNGLFSQNKFVIVCPDSRAKELHKIMPGAVYMDEFHQYTQAGRPIDRWLKAVQSWAAPEGGPPPFYFVGGTPIENSPADIRPQLERLEQPSWSEGRMKVATVSALDSVIARYNELQQMQKDGLCIFPRDIRNYHVQLNEILRQVMVRRLATDSFRGRILALKPMRVNIHQVPVLRGAQELLEACSTATRSLATEQTGSEEEQLISQHLDSDSGEEVLERLRLASFFPQTVKIFKGKAACSFLEKDIVKYMQVCKGSIEKSKYWERVEEFTANSAKLDTLKKLIHAMLDDKTRIPNEHFRAKKMCIITPTEGEALLIFAYLRKTRDSWTTGVKPKPLWLHSGMPSSEAAEVVRAFKQKGNATSNILVAPLSRAGTGLDLPQANYLVLTGLGWRKRDNKQAFYRIHRAGQTLETHLHLLVSRGNPAERRIWARHSGGQISRETAWKVFAENDTIPQDELPDAVRDAVGNVVSERSTQFV</sequence>
<dbReference type="Pfam" id="PF00176">
    <property type="entry name" value="SNF2-rel_dom"/>
    <property type="match status" value="1"/>
</dbReference>
<evidence type="ECO:0000256" key="5">
    <source>
        <dbReference type="SAM" id="MobiDB-lite"/>
    </source>
</evidence>
<dbReference type="Gene3D" id="3.40.50.10810">
    <property type="entry name" value="Tandem AAA-ATPase domain"/>
    <property type="match status" value="1"/>
</dbReference>
<dbReference type="InterPro" id="IPR001650">
    <property type="entry name" value="Helicase_C-like"/>
</dbReference>
<evidence type="ECO:0000256" key="3">
    <source>
        <dbReference type="ARBA" id="ARBA00022806"/>
    </source>
</evidence>
<dbReference type="PANTHER" id="PTHR45626:SF17">
    <property type="entry name" value="HELICASE-LIKE TRANSCRIPTION FACTOR"/>
    <property type="match status" value="1"/>
</dbReference>
<gene>
    <name evidence="8" type="ORF">PgNI_10976</name>
</gene>
<keyword evidence="4" id="KW-0067">ATP-binding</keyword>
<dbReference type="GO" id="GO:0008094">
    <property type="term" value="F:ATP-dependent activity, acting on DNA"/>
    <property type="evidence" value="ECO:0007669"/>
    <property type="project" value="TreeGrafter"/>
</dbReference>
<proteinExistence type="predicted"/>
<evidence type="ECO:0000313" key="8">
    <source>
        <dbReference type="RefSeq" id="XP_030980151.1"/>
    </source>
</evidence>
<dbReference type="GeneID" id="41965855"/>
<dbReference type="PROSITE" id="PS51194">
    <property type="entry name" value="HELICASE_CTER"/>
    <property type="match status" value="1"/>
</dbReference>
<reference evidence="8" key="2">
    <citation type="submission" date="2019-10" db="EMBL/GenBank/DDBJ databases">
        <authorList>
            <consortium name="NCBI Genome Project"/>
        </authorList>
    </citation>
    <scope>NUCLEOTIDE SEQUENCE</scope>
    <source>
        <strain evidence="8">NI907</strain>
    </source>
</reference>
<dbReference type="KEGG" id="pgri:PgNI_10976"/>
<protein>
    <recommendedName>
        <fullName evidence="6">Helicase C-terminal domain-containing protein</fullName>
    </recommendedName>
</protein>
<evidence type="ECO:0000313" key="7">
    <source>
        <dbReference type="Proteomes" id="UP000515153"/>
    </source>
</evidence>
<keyword evidence="3" id="KW-0347">Helicase</keyword>
<feature type="region of interest" description="Disordered" evidence="5">
    <location>
        <begin position="180"/>
        <end position="233"/>
    </location>
</feature>
<name>A0A6P8AYX6_PYRGI</name>
<dbReference type="GO" id="GO:0005634">
    <property type="term" value="C:nucleus"/>
    <property type="evidence" value="ECO:0007669"/>
    <property type="project" value="TreeGrafter"/>
</dbReference>
<reference evidence="8" key="3">
    <citation type="submission" date="2025-08" db="UniProtKB">
        <authorList>
            <consortium name="RefSeq"/>
        </authorList>
    </citation>
    <scope>IDENTIFICATION</scope>
    <source>
        <strain evidence="8">NI907</strain>
    </source>
</reference>
<accession>A0A6P8AYX6</accession>
<evidence type="ECO:0000256" key="4">
    <source>
        <dbReference type="ARBA" id="ARBA00022840"/>
    </source>
</evidence>
<dbReference type="InterPro" id="IPR038718">
    <property type="entry name" value="SNF2-like_sf"/>
</dbReference>
<dbReference type="AlphaFoldDB" id="A0A6P8AYX6"/>
<evidence type="ECO:0000259" key="6">
    <source>
        <dbReference type="PROSITE" id="PS51194"/>
    </source>
</evidence>
<dbReference type="GO" id="GO:0004386">
    <property type="term" value="F:helicase activity"/>
    <property type="evidence" value="ECO:0007669"/>
    <property type="project" value="UniProtKB-KW"/>
</dbReference>
<dbReference type="Gene3D" id="3.40.50.300">
    <property type="entry name" value="P-loop containing nucleotide triphosphate hydrolases"/>
    <property type="match status" value="1"/>
</dbReference>
<keyword evidence="1" id="KW-0547">Nucleotide-binding</keyword>
<dbReference type="GO" id="GO:0016787">
    <property type="term" value="F:hydrolase activity"/>
    <property type="evidence" value="ECO:0007669"/>
    <property type="project" value="UniProtKB-KW"/>
</dbReference>
<evidence type="ECO:0000256" key="1">
    <source>
        <dbReference type="ARBA" id="ARBA00022741"/>
    </source>
</evidence>
<feature type="compositionally biased region" description="Low complexity" evidence="5">
    <location>
        <begin position="183"/>
        <end position="217"/>
    </location>
</feature>
<dbReference type="InterPro" id="IPR050628">
    <property type="entry name" value="SNF2_RAD54_helicase_TF"/>
</dbReference>
<dbReference type="GO" id="GO:0006281">
    <property type="term" value="P:DNA repair"/>
    <property type="evidence" value="ECO:0007669"/>
    <property type="project" value="TreeGrafter"/>
</dbReference>
<dbReference type="RefSeq" id="XP_030980151.1">
    <property type="nucleotide sequence ID" value="XM_031130950.1"/>
</dbReference>
<dbReference type="SUPFAM" id="SSF52540">
    <property type="entry name" value="P-loop containing nucleoside triphosphate hydrolases"/>
    <property type="match status" value="2"/>
</dbReference>
<dbReference type="Proteomes" id="UP000515153">
    <property type="component" value="Chromosome VII"/>
</dbReference>
<reference evidence="7 8" key="1">
    <citation type="journal article" date="2019" name="Mol. Biol. Evol.">
        <title>Blast fungal genomes show frequent chromosomal changes, gene gains and losses, and effector gene turnover.</title>
        <authorList>
            <person name="Gomez Luciano L.B."/>
            <person name="Jason Tsai I."/>
            <person name="Chuma I."/>
            <person name="Tosa Y."/>
            <person name="Chen Y.H."/>
            <person name="Li J.Y."/>
            <person name="Li M.Y."/>
            <person name="Jade Lu M.Y."/>
            <person name="Nakayashiki H."/>
            <person name="Li W.H."/>
        </authorList>
    </citation>
    <scope>NUCLEOTIDE SEQUENCE [LARGE SCALE GENOMIC DNA]</scope>
    <source>
        <strain evidence="7 8">NI907</strain>
    </source>
</reference>
<dbReference type="PANTHER" id="PTHR45626">
    <property type="entry name" value="TRANSCRIPTION TERMINATION FACTOR 2-RELATED"/>
    <property type="match status" value="1"/>
</dbReference>
<dbReference type="Pfam" id="PF00271">
    <property type="entry name" value="Helicase_C"/>
    <property type="match status" value="1"/>
</dbReference>
<dbReference type="InterPro" id="IPR027417">
    <property type="entry name" value="P-loop_NTPase"/>
</dbReference>